<protein>
    <submittedName>
        <fullName evidence="2">Uncharacterized protein</fullName>
    </submittedName>
</protein>
<evidence type="ECO:0000313" key="3">
    <source>
        <dbReference type="Proteomes" id="UP001302274"/>
    </source>
</evidence>
<name>A0ABU5VZT6_9BACT</name>
<keyword evidence="1" id="KW-0732">Signal</keyword>
<dbReference type="Proteomes" id="UP001302274">
    <property type="component" value="Unassembled WGS sequence"/>
</dbReference>
<gene>
    <name evidence="2" type="ORF">SHI21_19930</name>
</gene>
<comment type="caution">
    <text evidence="2">The sequence shown here is derived from an EMBL/GenBank/DDBJ whole genome shotgun (WGS) entry which is preliminary data.</text>
</comment>
<proteinExistence type="predicted"/>
<reference evidence="2 3" key="1">
    <citation type="submission" date="2023-11" db="EMBL/GenBank/DDBJ databases">
        <title>A Novel Polar Bacteriovorax (B. antarcticus) Isolated from the Biocrust in Antarctica.</title>
        <authorList>
            <person name="Mun W."/>
            <person name="Choi S.Y."/>
            <person name="Mitchell R.J."/>
        </authorList>
    </citation>
    <scope>NUCLEOTIDE SEQUENCE [LARGE SCALE GENOMIC DNA]</scope>
    <source>
        <strain evidence="2 3">PP10</strain>
    </source>
</reference>
<feature type="signal peptide" evidence="1">
    <location>
        <begin position="1"/>
        <end position="22"/>
    </location>
</feature>
<sequence>MLKKNKVLFGIFCCVMSAQIQAIECGSFNTKFIEKNKTIIKKEKLCLRVNGKATSASSPDCQMTDSKKCPFSALKKGPDYKTFISEVGSPGFNLCHSIGGLPQLYEIEVNSKWQAYERCFWKDSKEFVDIDYLVLYYSSL</sequence>
<keyword evidence="3" id="KW-1185">Reference proteome</keyword>
<dbReference type="EMBL" id="JAYGJQ010000003">
    <property type="protein sequence ID" value="MEA9358516.1"/>
    <property type="molecule type" value="Genomic_DNA"/>
</dbReference>
<feature type="chain" id="PRO_5046984277" evidence="1">
    <location>
        <begin position="23"/>
        <end position="140"/>
    </location>
</feature>
<evidence type="ECO:0000313" key="2">
    <source>
        <dbReference type="EMBL" id="MEA9358516.1"/>
    </source>
</evidence>
<accession>A0ABU5VZT6</accession>
<dbReference type="RefSeq" id="WP_323578958.1">
    <property type="nucleotide sequence ID" value="NZ_JAYGJQ010000003.1"/>
</dbReference>
<evidence type="ECO:0000256" key="1">
    <source>
        <dbReference type="SAM" id="SignalP"/>
    </source>
</evidence>
<organism evidence="2 3">
    <name type="scientific">Bacteriovorax antarcticus</name>
    <dbReference type="NCBI Taxonomy" id="3088717"/>
    <lineage>
        <taxon>Bacteria</taxon>
        <taxon>Pseudomonadati</taxon>
        <taxon>Bdellovibrionota</taxon>
        <taxon>Bacteriovoracia</taxon>
        <taxon>Bacteriovoracales</taxon>
        <taxon>Bacteriovoracaceae</taxon>
        <taxon>Bacteriovorax</taxon>
    </lineage>
</organism>